<dbReference type="EMBL" id="PZQS01000013">
    <property type="protein sequence ID" value="PVD19311.1"/>
    <property type="molecule type" value="Genomic_DNA"/>
</dbReference>
<reference evidence="2 3" key="1">
    <citation type="submission" date="2018-04" db="EMBL/GenBank/DDBJ databases">
        <title>The genome of golden apple snail Pomacea canaliculata provides insight into stress tolerance and invasive adaptation.</title>
        <authorList>
            <person name="Liu C."/>
            <person name="Liu B."/>
            <person name="Ren Y."/>
            <person name="Zhang Y."/>
            <person name="Wang H."/>
            <person name="Li S."/>
            <person name="Jiang F."/>
            <person name="Yin L."/>
            <person name="Zhang G."/>
            <person name="Qian W."/>
            <person name="Fan W."/>
        </authorList>
    </citation>
    <scope>NUCLEOTIDE SEQUENCE [LARGE SCALE GENOMIC DNA]</scope>
    <source>
        <strain evidence="2">SZHN2017</strain>
        <tissue evidence="2">Muscle</tissue>
    </source>
</reference>
<accession>A0A2T7NDR7</accession>
<protein>
    <submittedName>
        <fullName evidence="2">Uncharacterized protein</fullName>
    </submittedName>
</protein>
<sequence>MQSLFPVGNFTMTDEEVWEDPTWSRLFAYMEARKIVDVLCMSHFACYFFVYYLTGKHFRRELTYLITCHGKFQFFGAFATKTHKGDRYSMVSSNGHTMATETCTTAYTTSM</sequence>
<keyword evidence="1" id="KW-0472">Membrane</keyword>
<comment type="caution">
    <text evidence="2">The sequence shown here is derived from an EMBL/GenBank/DDBJ whole genome shotgun (WGS) entry which is preliminary data.</text>
</comment>
<dbReference type="Proteomes" id="UP000245119">
    <property type="component" value="Linkage Group LG13"/>
</dbReference>
<keyword evidence="3" id="KW-1185">Reference proteome</keyword>
<evidence type="ECO:0000313" key="3">
    <source>
        <dbReference type="Proteomes" id="UP000245119"/>
    </source>
</evidence>
<proteinExistence type="predicted"/>
<dbReference type="OrthoDB" id="9990906at2759"/>
<organism evidence="2 3">
    <name type="scientific">Pomacea canaliculata</name>
    <name type="common">Golden apple snail</name>
    <dbReference type="NCBI Taxonomy" id="400727"/>
    <lineage>
        <taxon>Eukaryota</taxon>
        <taxon>Metazoa</taxon>
        <taxon>Spiralia</taxon>
        <taxon>Lophotrochozoa</taxon>
        <taxon>Mollusca</taxon>
        <taxon>Gastropoda</taxon>
        <taxon>Caenogastropoda</taxon>
        <taxon>Architaenioglossa</taxon>
        <taxon>Ampullarioidea</taxon>
        <taxon>Ampullariidae</taxon>
        <taxon>Pomacea</taxon>
    </lineage>
</organism>
<evidence type="ECO:0000313" key="2">
    <source>
        <dbReference type="EMBL" id="PVD19311.1"/>
    </source>
</evidence>
<feature type="transmembrane region" description="Helical" evidence="1">
    <location>
        <begin position="35"/>
        <end position="54"/>
    </location>
</feature>
<keyword evidence="1" id="KW-0812">Transmembrane</keyword>
<evidence type="ECO:0000256" key="1">
    <source>
        <dbReference type="SAM" id="Phobius"/>
    </source>
</evidence>
<name>A0A2T7NDR7_POMCA</name>
<keyword evidence="1" id="KW-1133">Transmembrane helix</keyword>
<dbReference type="Gene3D" id="1.20.1070.10">
    <property type="entry name" value="Rhodopsin 7-helix transmembrane proteins"/>
    <property type="match status" value="1"/>
</dbReference>
<gene>
    <name evidence="2" type="ORF">C0Q70_19798</name>
</gene>
<dbReference type="AlphaFoldDB" id="A0A2T7NDR7"/>